<evidence type="ECO:0000256" key="1">
    <source>
        <dbReference type="ARBA" id="ARBA00004123"/>
    </source>
</evidence>
<dbReference type="EMBL" id="OZ075115">
    <property type="protein sequence ID" value="CAL5069402.1"/>
    <property type="molecule type" value="Genomic_DNA"/>
</dbReference>
<dbReference type="PROSITE" id="PS50888">
    <property type="entry name" value="BHLH"/>
    <property type="match status" value="1"/>
</dbReference>
<keyword evidence="3" id="KW-0805">Transcription regulation</keyword>
<dbReference type="Proteomes" id="UP001497457">
    <property type="component" value="Chromosome 5rd"/>
</dbReference>
<protein>
    <recommendedName>
        <fullName evidence="7">BHLH domain-containing protein</fullName>
    </recommendedName>
</protein>
<dbReference type="InterPro" id="IPR045843">
    <property type="entry name" value="IND-like"/>
</dbReference>
<dbReference type="InterPro" id="IPR011598">
    <property type="entry name" value="bHLH_dom"/>
</dbReference>
<evidence type="ECO:0000313" key="8">
    <source>
        <dbReference type="EMBL" id="CAL5069402.1"/>
    </source>
</evidence>
<feature type="region of interest" description="Disordered" evidence="6">
    <location>
        <begin position="1"/>
        <end position="44"/>
    </location>
</feature>
<comment type="similarity">
    <text evidence="2">Belongs to the bHLH protein family.</text>
</comment>
<keyword evidence="9" id="KW-1185">Reference proteome</keyword>
<dbReference type="PANTHER" id="PTHR16223:SF139">
    <property type="entry name" value="BHLH DOMAIN-CONTAINING PROTEIN"/>
    <property type="match status" value="1"/>
</dbReference>
<accession>A0ABC9F6S7</accession>
<dbReference type="CDD" id="cd11393">
    <property type="entry name" value="bHLH_AtbHLH_like"/>
    <property type="match status" value="1"/>
</dbReference>
<dbReference type="GO" id="GO:0005634">
    <property type="term" value="C:nucleus"/>
    <property type="evidence" value="ECO:0007669"/>
    <property type="project" value="UniProtKB-SubCell"/>
</dbReference>
<name>A0ABC9F6S7_9POAL</name>
<feature type="region of interest" description="Disordered" evidence="6">
    <location>
        <begin position="65"/>
        <end position="91"/>
    </location>
</feature>
<evidence type="ECO:0000259" key="7">
    <source>
        <dbReference type="PROSITE" id="PS50888"/>
    </source>
</evidence>
<evidence type="ECO:0000256" key="6">
    <source>
        <dbReference type="SAM" id="MobiDB-lite"/>
    </source>
</evidence>
<organism evidence="8 9">
    <name type="scientific">Urochloa decumbens</name>
    <dbReference type="NCBI Taxonomy" id="240449"/>
    <lineage>
        <taxon>Eukaryota</taxon>
        <taxon>Viridiplantae</taxon>
        <taxon>Streptophyta</taxon>
        <taxon>Embryophyta</taxon>
        <taxon>Tracheophyta</taxon>
        <taxon>Spermatophyta</taxon>
        <taxon>Magnoliopsida</taxon>
        <taxon>Liliopsida</taxon>
        <taxon>Poales</taxon>
        <taxon>Poaceae</taxon>
        <taxon>PACMAD clade</taxon>
        <taxon>Panicoideae</taxon>
        <taxon>Panicodae</taxon>
        <taxon>Paniceae</taxon>
        <taxon>Melinidinae</taxon>
        <taxon>Urochloa</taxon>
    </lineage>
</organism>
<comment type="subcellular location">
    <subcellularLocation>
        <location evidence="1">Nucleus</location>
    </subcellularLocation>
</comment>
<feature type="compositionally biased region" description="Basic and acidic residues" evidence="6">
    <location>
        <begin position="1"/>
        <end position="13"/>
    </location>
</feature>
<evidence type="ECO:0000256" key="4">
    <source>
        <dbReference type="ARBA" id="ARBA00023163"/>
    </source>
</evidence>
<keyword evidence="4" id="KW-0804">Transcription</keyword>
<dbReference type="SUPFAM" id="SSF47459">
    <property type="entry name" value="HLH, helix-loop-helix DNA-binding domain"/>
    <property type="match status" value="1"/>
</dbReference>
<evidence type="ECO:0000313" key="9">
    <source>
        <dbReference type="Proteomes" id="UP001497457"/>
    </source>
</evidence>
<gene>
    <name evidence="8" type="ORF">URODEC1_LOCUS102189</name>
</gene>
<evidence type="ECO:0000256" key="2">
    <source>
        <dbReference type="ARBA" id="ARBA00005510"/>
    </source>
</evidence>
<sequence length="388" mass="41373">MAQDAPAHEDPVGRGRSSAPPPATSGMREPPPRQMQPHAPFPSWSPYAGTFATAFGEHLSPAAADSRLPSERFPDHAWNQSAPSTGARGGSGSNFLSLLEARNVTPEMFEDVPAACDDYLSSPLVYSVDSVVHGSKVDFVACYDHEAVKGGGGQKEGFGAPTAAVQQQMISTRVEIQSAPGYSGMWSERERLGESSFGVGSLPDASSFGDYRSAAEFVSGNSNRHEQGINPGMGSSSSGSEVAIAATRKSKGRIGGNAKKSKLEASHHKASTPKAQTPKVKLAEKITALQQIVSPFGKTDTSSVLFETIKYIKFLHEQLRLFSEPYVTKSAYKGHVQLGGEEEKTGTGHELRGRGLCLVPVSLTSQVYHDDALPDCWAPAAYRSCLYP</sequence>
<dbReference type="PANTHER" id="PTHR16223">
    <property type="entry name" value="TRANSCRIPTION FACTOR BHLH83-RELATED"/>
    <property type="match status" value="1"/>
</dbReference>
<dbReference type="InterPro" id="IPR045239">
    <property type="entry name" value="bHLH95_bHLH"/>
</dbReference>
<feature type="domain" description="BHLH" evidence="7">
    <location>
        <begin position="266"/>
        <end position="315"/>
    </location>
</feature>
<proteinExistence type="inferred from homology"/>
<reference evidence="8" key="1">
    <citation type="submission" date="2024-10" db="EMBL/GenBank/DDBJ databases">
        <authorList>
            <person name="Ryan C."/>
        </authorList>
    </citation>
    <scope>NUCLEOTIDE SEQUENCE [LARGE SCALE GENOMIC DNA]</scope>
</reference>
<dbReference type="InterPro" id="IPR036638">
    <property type="entry name" value="HLH_DNA-bd_sf"/>
</dbReference>
<evidence type="ECO:0000256" key="5">
    <source>
        <dbReference type="ARBA" id="ARBA00023242"/>
    </source>
</evidence>
<keyword evidence="5" id="KW-0539">Nucleus</keyword>
<evidence type="ECO:0000256" key="3">
    <source>
        <dbReference type="ARBA" id="ARBA00023015"/>
    </source>
</evidence>
<feature type="region of interest" description="Disordered" evidence="6">
    <location>
        <begin position="248"/>
        <end position="279"/>
    </location>
</feature>
<dbReference type="AlphaFoldDB" id="A0ABC9F6S7"/>